<proteinExistence type="predicted"/>
<keyword evidence="4 5" id="KW-0472">Membrane</keyword>
<dbReference type="PANTHER" id="PTHR10846">
    <property type="entry name" value="SODIUM/POTASSIUM/CALCIUM EXCHANGER"/>
    <property type="match status" value="1"/>
</dbReference>
<keyword evidence="2 5" id="KW-0812">Transmembrane</keyword>
<evidence type="ECO:0000256" key="4">
    <source>
        <dbReference type="ARBA" id="ARBA00023136"/>
    </source>
</evidence>
<feature type="transmembrane region" description="Helical" evidence="5">
    <location>
        <begin position="207"/>
        <end position="230"/>
    </location>
</feature>
<feature type="transmembrane region" description="Helical" evidence="5">
    <location>
        <begin position="295"/>
        <end position="313"/>
    </location>
</feature>
<keyword evidence="3 5" id="KW-1133">Transmembrane helix</keyword>
<evidence type="ECO:0000313" key="8">
    <source>
        <dbReference type="Proteomes" id="UP000189681"/>
    </source>
</evidence>
<dbReference type="AlphaFoldDB" id="A0A1V4ASV6"/>
<dbReference type="InterPro" id="IPR004481">
    <property type="entry name" value="K/Na/Ca-exchanger"/>
</dbReference>
<feature type="transmembrane region" description="Helical" evidence="5">
    <location>
        <begin position="38"/>
        <end position="62"/>
    </location>
</feature>
<dbReference type="InterPro" id="IPR044880">
    <property type="entry name" value="NCX_ion-bd_dom_sf"/>
</dbReference>
<reference evidence="7 8" key="1">
    <citation type="journal article" date="2017" name="Water Res.">
        <title>Discovery and metagenomic analysis of an anammox bacterial enrichment related to Candidatus "Brocadia caroliniensis" in a full-scale glycerol-fed nitritation-denitritation separate centrate treatment process.</title>
        <authorList>
            <person name="Park H."/>
            <person name="Brotto A.C."/>
            <person name="van Loosdrecht M.C."/>
            <person name="Chandran K."/>
        </authorList>
    </citation>
    <scope>NUCLEOTIDE SEQUENCE [LARGE SCALE GENOMIC DNA]</scope>
    <source>
        <strain evidence="7">26THWARD</strain>
    </source>
</reference>
<dbReference type="GO" id="GO:0005886">
    <property type="term" value="C:plasma membrane"/>
    <property type="evidence" value="ECO:0007669"/>
    <property type="project" value="TreeGrafter"/>
</dbReference>
<dbReference type="Pfam" id="PF01699">
    <property type="entry name" value="Na_Ca_ex"/>
    <property type="match status" value="2"/>
</dbReference>
<evidence type="ECO:0000256" key="2">
    <source>
        <dbReference type="ARBA" id="ARBA00022692"/>
    </source>
</evidence>
<evidence type="ECO:0000256" key="1">
    <source>
        <dbReference type="ARBA" id="ARBA00004141"/>
    </source>
</evidence>
<dbReference type="GO" id="GO:0005262">
    <property type="term" value="F:calcium channel activity"/>
    <property type="evidence" value="ECO:0007669"/>
    <property type="project" value="TreeGrafter"/>
</dbReference>
<accession>A0A1V4ASV6</accession>
<dbReference type="Gene3D" id="1.20.1420.30">
    <property type="entry name" value="NCX, central ion-binding region"/>
    <property type="match status" value="2"/>
</dbReference>
<feature type="transmembrane region" description="Helical" evidence="5">
    <location>
        <begin position="100"/>
        <end position="118"/>
    </location>
</feature>
<organism evidence="7 8">
    <name type="scientific">Candidatus Brocadia carolinensis</name>
    <dbReference type="NCBI Taxonomy" id="1004156"/>
    <lineage>
        <taxon>Bacteria</taxon>
        <taxon>Pseudomonadati</taxon>
        <taxon>Planctomycetota</taxon>
        <taxon>Candidatus Brocadiia</taxon>
        <taxon>Candidatus Brocadiales</taxon>
        <taxon>Candidatus Brocadiaceae</taxon>
        <taxon>Candidatus Brocadia</taxon>
    </lineage>
</organism>
<dbReference type="PANTHER" id="PTHR10846:SF8">
    <property type="entry name" value="INNER MEMBRANE PROTEIN YRBG"/>
    <property type="match status" value="1"/>
</dbReference>
<evidence type="ECO:0000256" key="3">
    <source>
        <dbReference type="ARBA" id="ARBA00022989"/>
    </source>
</evidence>
<dbReference type="GO" id="GO:0006874">
    <property type="term" value="P:intracellular calcium ion homeostasis"/>
    <property type="evidence" value="ECO:0007669"/>
    <property type="project" value="TreeGrafter"/>
</dbReference>
<feature type="transmembrane region" description="Helical" evidence="5">
    <location>
        <begin position="6"/>
        <end position="26"/>
    </location>
</feature>
<sequence>MVLQIILLFAGLAGLYFGAEWLVRGASRFARSFHIKPVVIGLTIVAFGTSAPELVTSITAGIKHLSDIAMGNVIGSNIANIGLILGLSALVRPLSIDMKLLYREMPIVVGISFLLYFMGWDGTLSRTEGGILCGGIVMYTFYVYRVALKETNAIEHEYEEFLETKNTNNKNNIFLILIGLGALLGGAHFLVHAAIYIAKIIGISELVIGLTVIAVGTSLPELATSMVAAIRKESDISVGNVLGSNIFNILAVLGISSIIQPLSINTTSLVVDMPVMLFFSIFLIPLITWKFVLTRGQGVFLLMGYGIYVLWLLK</sequence>
<evidence type="ECO:0000259" key="6">
    <source>
        <dbReference type="Pfam" id="PF01699"/>
    </source>
</evidence>
<feature type="domain" description="Sodium/calcium exchanger membrane region" evidence="6">
    <location>
        <begin position="173"/>
        <end position="313"/>
    </location>
</feature>
<feature type="domain" description="Sodium/calcium exchanger membrane region" evidence="6">
    <location>
        <begin position="5"/>
        <end position="144"/>
    </location>
</feature>
<feature type="transmembrane region" description="Helical" evidence="5">
    <location>
        <begin position="242"/>
        <end position="262"/>
    </location>
</feature>
<evidence type="ECO:0000256" key="5">
    <source>
        <dbReference type="SAM" id="Phobius"/>
    </source>
</evidence>
<comment type="caution">
    <text evidence="7">The sequence shown here is derived from an EMBL/GenBank/DDBJ whole genome shotgun (WGS) entry which is preliminary data.</text>
</comment>
<feature type="transmembrane region" description="Helical" evidence="5">
    <location>
        <begin position="269"/>
        <end position="289"/>
    </location>
</feature>
<dbReference type="NCBIfam" id="TIGR00367">
    <property type="entry name" value="calcium/sodium antiporter"/>
    <property type="match status" value="1"/>
</dbReference>
<dbReference type="Proteomes" id="UP000189681">
    <property type="component" value="Unassembled WGS sequence"/>
</dbReference>
<feature type="transmembrane region" description="Helical" evidence="5">
    <location>
        <begin position="173"/>
        <end position="195"/>
    </location>
</feature>
<comment type="subcellular location">
    <subcellularLocation>
        <location evidence="1">Membrane</location>
        <topology evidence="1">Multi-pass membrane protein</topology>
    </subcellularLocation>
</comment>
<protein>
    <recommendedName>
        <fullName evidence="6">Sodium/calcium exchanger membrane region domain-containing protein</fullName>
    </recommendedName>
</protein>
<dbReference type="GO" id="GO:0008273">
    <property type="term" value="F:calcium, potassium:sodium antiporter activity"/>
    <property type="evidence" value="ECO:0007669"/>
    <property type="project" value="TreeGrafter"/>
</dbReference>
<evidence type="ECO:0000313" key="7">
    <source>
        <dbReference type="EMBL" id="OOP56166.1"/>
    </source>
</evidence>
<dbReference type="InterPro" id="IPR004837">
    <property type="entry name" value="NaCa_Exmemb"/>
</dbReference>
<feature type="transmembrane region" description="Helical" evidence="5">
    <location>
        <begin position="68"/>
        <end position="91"/>
    </location>
</feature>
<gene>
    <name evidence="7" type="ORF">AYP45_10515</name>
</gene>
<name>A0A1V4ASV6_9BACT</name>
<dbReference type="EMBL" id="AYTS01000093">
    <property type="protein sequence ID" value="OOP56166.1"/>
    <property type="molecule type" value="Genomic_DNA"/>
</dbReference>